<dbReference type="Proteomes" id="UP001286313">
    <property type="component" value="Unassembled WGS sequence"/>
</dbReference>
<evidence type="ECO:0000313" key="2">
    <source>
        <dbReference type="EMBL" id="KAK3850346.1"/>
    </source>
</evidence>
<gene>
    <name evidence="2" type="ORF">Pcinc_042945</name>
</gene>
<organism evidence="2 3">
    <name type="scientific">Petrolisthes cinctipes</name>
    <name type="common">Flat porcelain crab</name>
    <dbReference type="NCBI Taxonomy" id="88211"/>
    <lineage>
        <taxon>Eukaryota</taxon>
        <taxon>Metazoa</taxon>
        <taxon>Ecdysozoa</taxon>
        <taxon>Arthropoda</taxon>
        <taxon>Crustacea</taxon>
        <taxon>Multicrustacea</taxon>
        <taxon>Malacostraca</taxon>
        <taxon>Eumalacostraca</taxon>
        <taxon>Eucarida</taxon>
        <taxon>Decapoda</taxon>
        <taxon>Pleocyemata</taxon>
        <taxon>Anomura</taxon>
        <taxon>Galatheoidea</taxon>
        <taxon>Porcellanidae</taxon>
        <taxon>Petrolisthes</taxon>
    </lineage>
</organism>
<name>A0AAE1EIB7_PETCI</name>
<sequence length="95" mass="10499">MSSRVGRPGPKRRPPSDPCTLGRFGGLITGIKRHITEVVPENESLKSEHRELLSDWCSHAARSTPIQAPQNTPLHKHYGPTITTTTYECGSLSKH</sequence>
<feature type="region of interest" description="Disordered" evidence="1">
    <location>
        <begin position="1"/>
        <end position="23"/>
    </location>
</feature>
<evidence type="ECO:0000256" key="1">
    <source>
        <dbReference type="SAM" id="MobiDB-lite"/>
    </source>
</evidence>
<evidence type="ECO:0000313" key="3">
    <source>
        <dbReference type="Proteomes" id="UP001286313"/>
    </source>
</evidence>
<proteinExistence type="predicted"/>
<protein>
    <submittedName>
        <fullName evidence="2">Uncharacterized protein</fullName>
    </submittedName>
</protein>
<dbReference type="EMBL" id="JAWQEG010008426">
    <property type="protein sequence ID" value="KAK3850346.1"/>
    <property type="molecule type" value="Genomic_DNA"/>
</dbReference>
<comment type="caution">
    <text evidence="2">The sequence shown here is derived from an EMBL/GenBank/DDBJ whole genome shotgun (WGS) entry which is preliminary data.</text>
</comment>
<dbReference type="AlphaFoldDB" id="A0AAE1EIB7"/>
<reference evidence="2" key="1">
    <citation type="submission" date="2023-10" db="EMBL/GenBank/DDBJ databases">
        <title>Genome assemblies of two species of porcelain crab, Petrolisthes cinctipes and Petrolisthes manimaculis (Anomura: Porcellanidae).</title>
        <authorList>
            <person name="Angst P."/>
        </authorList>
    </citation>
    <scope>NUCLEOTIDE SEQUENCE</scope>
    <source>
        <strain evidence="2">PB745_01</strain>
        <tissue evidence="2">Gill</tissue>
    </source>
</reference>
<accession>A0AAE1EIB7</accession>
<keyword evidence="3" id="KW-1185">Reference proteome</keyword>